<reference evidence="1 2" key="1">
    <citation type="journal article" date="2022" name="Hortic Res">
        <title>A haplotype resolved chromosomal level avocado genome allows analysis of novel avocado genes.</title>
        <authorList>
            <person name="Nath O."/>
            <person name="Fletcher S.J."/>
            <person name="Hayward A."/>
            <person name="Shaw L.M."/>
            <person name="Masouleh A.K."/>
            <person name="Furtado A."/>
            <person name="Henry R.J."/>
            <person name="Mitter N."/>
        </authorList>
    </citation>
    <scope>NUCLEOTIDE SEQUENCE [LARGE SCALE GENOMIC DNA]</scope>
    <source>
        <strain evidence="2">cv. Hass</strain>
    </source>
</reference>
<protein>
    <submittedName>
        <fullName evidence="1">Uncharacterized protein</fullName>
    </submittedName>
</protein>
<name>A0ACC2LHJ8_PERAE</name>
<dbReference type="Proteomes" id="UP001234297">
    <property type="component" value="Chromosome 8"/>
</dbReference>
<dbReference type="EMBL" id="CM056816">
    <property type="protein sequence ID" value="KAJ8632872.1"/>
    <property type="molecule type" value="Genomic_DNA"/>
</dbReference>
<evidence type="ECO:0000313" key="1">
    <source>
        <dbReference type="EMBL" id="KAJ8632872.1"/>
    </source>
</evidence>
<keyword evidence="2" id="KW-1185">Reference proteome</keyword>
<sequence length="70" mass="7648">MAACRVSVVGRRRWGRREDDAGVGAMWAVGAGGSAGKEEKKKKEKERGGDAGGYVRGERGRKKKMGKKRR</sequence>
<comment type="caution">
    <text evidence="1">The sequence shown here is derived from an EMBL/GenBank/DDBJ whole genome shotgun (WGS) entry which is preliminary data.</text>
</comment>
<organism evidence="1 2">
    <name type="scientific">Persea americana</name>
    <name type="common">Avocado</name>
    <dbReference type="NCBI Taxonomy" id="3435"/>
    <lineage>
        <taxon>Eukaryota</taxon>
        <taxon>Viridiplantae</taxon>
        <taxon>Streptophyta</taxon>
        <taxon>Embryophyta</taxon>
        <taxon>Tracheophyta</taxon>
        <taxon>Spermatophyta</taxon>
        <taxon>Magnoliopsida</taxon>
        <taxon>Magnoliidae</taxon>
        <taxon>Laurales</taxon>
        <taxon>Lauraceae</taxon>
        <taxon>Persea</taxon>
    </lineage>
</organism>
<proteinExistence type="predicted"/>
<accession>A0ACC2LHJ8</accession>
<gene>
    <name evidence="1" type="ORF">MRB53_026208</name>
</gene>
<evidence type="ECO:0000313" key="2">
    <source>
        <dbReference type="Proteomes" id="UP001234297"/>
    </source>
</evidence>